<gene>
    <name evidence="2" type="ORF">NDU88_000708</name>
</gene>
<feature type="compositionally biased region" description="Polar residues" evidence="1">
    <location>
        <begin position="124"/>
        <end position="138"/>
    </location>
</feature>
<dbReference type="EMBL" id="JANPWB010000011">
    <property type="protein sequence ID" value="KAJ1122205.1"/>
    <property type="molecule type" value="Genomic_DNA"/>
</dbReference>
<keyword evidence="3" id="KW-1185">Reference proteome</keyword>
<dbReference type="AlphaFoldDB" id="A0AAV7P1N8"/>
<sequence length="167" mass="17501">MGDRIILLTVCTPLTTGRHHGLRACRALGPHHPSASTRLFSWRESTSRAPCSSQVAAGREAPPGIRSRWRSPTRCLPNRSSLAASLRPDLLPKPSPPASPVMTHTTPLQSAPGESLLRELASLSQSGAAGLPQSSRPRTSAGCHVPSATMVTMGGVLGCLGTALRDT</sequence>
<evidence type="ECO:0000313" key="3">
    <source>
        <dbReference type="Proteomes" id="UP001066276"/>
    </source>
</evidence>
<feature type="region of interest" description="Disordered" evidence="1">
    <location>
        <begin position="124"/>
        <end position="143"/>
    </location>
</feature>
<feature type="region of interest" description="Disordered" evidence="1">
    <location>
        <begin position="51"/>
        <end position="109"/>
    </location>
</feature>
<dbReference type="Proteomes" id="UP001066276">
    <property type="component" value="Chromosome 7"/>
</dbReference>
<evidence type="ECO:0000256" key="1">
    <source>
        <dbReference type="SAM" id="MobiDB-lite"/>
    </source>
</evidence>
<protein>
    <submittedName>
        <fullName evidence="2">Uncharacterized protein</fullName>
    </submittedName>
</protein>
<organism evidence="2 3">
    <name type="scientific">Pleurodeles waltl</name>
    <name type="common">Iberian ribbed newt</name>
    <dbReference type="NCBI Taxonomy" id="8319"/>
    <lineage>
        <taxon>Eukaryota</taxon>
        <taxon>Metazoa</taxon>
        <taxon>Chordata</taxon>
        <taxon>Craniata</taxon>
        <taxon>Vertebrata</taxon>
        <taxon>Euteleostomi</taxon>
        <taxon>Amphibia</taxon>
        <taxon>Batrachia</taxon>
        <taxon>Caudata</taxon>
        <taxon>Salamandroidea</taxon>
        <taxon>Salamandridae</taxon>
        <taxon>Pleurodelinae</taxon>
        <taxon>Pleurodeles</taxon>
    </lineage>
</organism>
<reference evidence="2" key="1">
    <citation type="journal article" date="2022" name="bioRxiv">
        <title>Sequencing and chromosome-scale assembly of the giantPleurodeles waltlgenome.</title>
        <authorList>
            <person name="Brown T."/>
            <person name="Elewa A."/>
            <person name="Iarovenko S."/>
            <person name="Subramanian E."/>
            <person name="Araus A.J."/>
            <person name="Petzold A."/>
            <person name="Susuki M."/>
            <person name="Suzuki K.-i.T."/>
            <person name="Hayashi T."/>
            <person name="Toyoda A."/>
            <person name="Oliveira C."/>
            <person name="Osipova E."/>
            <person name="Leigh N.D."/>
            <person name="Simon A."/>
            <person name="Yun M.H."/>
        </authorList>
    </citation>
    <scope>NUCLEOTIDE SEQUENCE</scope>
    <source>
        <strain evidence="2">20211129_DDA</strain>
        <tissue evidence="2">Liver</tissue>
    </source>
</reference>
<accession>A0AAV7P1N8</accession>
<name>A0AAV7P1N8_PLEWA</name>
<comment type="caution">
    <text evidence="2">The sequence shown here is derived from an EMBL/GenBank/DDBJ whole genome shotgun (WGS) entry which is preliminary data.</text>
</comment>
<evidence type="ECO:0000313" key="2">
    <source>
        <dbReference type="EMBL" id="KAJ1122205.1"/>
    </source>
</evidence>
<proteinExistence type="predicted"/>